<feature type="compositionally biased region" description="Basic and acidic residues" evidence="2">
    <location>
        <begin position="1820"/>
        <end position="1829"/>
    </location>
</feature>
<feature type="region of interest" description="Disordered" evidence="2">
    <location>
        <begin position="411"/>
        <end position="442"/>
    </location>
</feature>
<dbReference type="Pfam" id="PF00620">
    <property type="entry name" value="RhoGAP"/>
    <property type="match status" value="2"/>
</dbReference>
<keyword evidence="1" id="KW-0343">GTPase activation</keyword>
<dbReference type="SUPFAM" id="SSF50156">
    <property type="entry name" value="PDZ domain-like"/>
    <property type="match status" value="1"/>
</dbReference>
<feature type="compositionally biased region" description="Polar residues" evidence="2">
    <location>
        <begin position="1916"/>
        <end position="1929"/>
    </location>
</feature>
<feature type="domain" description="PH" evidence="3">
    <location>
        <begin position="941"/>
        <end position="1058"/>
    </location>
</feature>
<dbReference type="Gene3D" id="2.30.29.30">
    <property type="entry name" value="Pleckstrin-homology domain (PH domain)/Phosphotyrosine-binding domain (PTB)"/>
    <property type="match status" value="1"/>
</dbReference>
<dbReference type="GO" id="GO:0005096">
    <property type="term" value="F:GTPase activator activity"/>
    <property type="evidence" value="ECO:0007669"/>
    <property type="project" value="UniProtKB-KW"/>
</dbReference>
<dbReference type="Proteomes" id="UP001458880">
    <property type="component" value="Unassembled WGS sequence"/>
</dbReference>
<feature type="compositionally biased region" description="Basic and acidic residues" evidence="2">
    <location>
        <begin position="1839"/>
        <end position="1896"/>
    </location>
</feature>
<accession>A0AAW1K3Y4</accession>
<gene>
    <name evidence="6" type="ORF">QE152_g24794</name>
</gene>
<feature type="region of interest" description="Disordered" evidence="2">
    <location>
        <begin position="1531"/>
        <end position="1588"/>
    </location>
</feature>
<keyword evidence="7" id="KW-1185">Reference proteome</keyword>
<feature type="domain" description="PDZ" evidence="4">
    <location>
        <begin position="38"/>
        <end position="151"/>
    </location>
</feature>
<dbReference type="InterPro" id="IPR001478">
    <property type="entry name" value="PDZ"/>
</dbReference>
<proteinExistence type="predicted"/>
<dbReference type="InterPro" id="IPR001849">
    <property type="entry name" value="PH_domain"/>
</dbReference>
<feature type="region of interest" description="Disordered" evidence="2">
    <location>
        <begin position="908"/>
        <end position="944"/>
    </location>
</feature>
<feature type="compositionally biased region" description="Low complexity" evidence="2">
    <location>
        <begin position="1568"/>
        <end position="1587"/>
    </location>
</feature>
<feature type="region of interest" description="Disordered" evidence="2">
    <location>
        <begin position="1820"/>
        <end position="1944"/>
    </location>
</feature>
<dbReference type="PROSITE" id="PS50003">
    <property type="entry name" value="PH_DOMAIN"/>
    <property type="match status" value="1"/>
</dbReference>
<feature type="region of interest" description="Disordered" evidence="2">
    <location>
        <begin position="347"/>
        <end position="375"/>
    </location>
</feature>
<dbReference type="Pfam" id="PF17820">
    <property type="entry name" value="PDZ_6"/>
    <property type="match status" value="1"/>
</dbReference>
<evidence type="ECO:0000256" key="1">
    <source>
        <dbReference type="ARBA" id="ARBA00022468"/>
    </source>
</evidence>
<evidence type="ECO:0000313" key="6">
    <source>
        <dbReference type="EMBL" id="KAK9712628.1"/>
    </source>
</evidence>
<dbReference type="EMBL" id="JASPKY010000260">
    <property type="protein sequence ID" value="KAK9712628.1"/>
    <property type="molecule type" value="Genomic_DNA"/>
</dbReference>
<dbReference type="PANTHER" id="PTHR23175:SF23">
    <property type="entry name" value="PDZ DOMAIN-CONTAINING PROTEIN"/>
    <property type="match status" value="1"/>
</dbReference>
<dbReference type="InterPro" id="IPR000198">
    <property type="entry name" value="RhoGAP_dom"/>
</dbReference>
<dbReference type="SUPFAM" id="SSF48350">
    <property type="entry name" value="GTPase activation domain, GAP"/>
    <property type="match status" value="1"/>
</dbReference>
<evidence type="ECO:0000259" key="3">
    <source>
        <dbReference type="PROSITE" id="PS50003"/>
    </source>
</evidence>
<evidence type="ECO:0000313" key="7">
    <source>
        <dbReference type="Proteomes" id="UP001458880"/>
    </source>
</evidence>
<protein>
    <submittedName>
        <fullName evidence="6">PDZ domain</fullName>
    </submittedName>
</protein>
<feature type="compositionally biased region" description="Basic and acidic residues" evidence="2">
    <location>
        <begin position="1719"/>
        <end position="1731"/>
    </location>
</feature>
<organism evidence="6 7">
    <name type="scientific">Popillia japonica</name>
    <name type="common">Japanese beetle</name>
    <dbReference type="NCBI Taxonomy" id="7064"/>
    <lineage>
        <taxon>Eukaryota</taxon>
        <taxon>Metazoa</taxon>
        <taxon>Ecdysozoa</taxon>
        <taxon>Arthropoda</taxon>
        <taxon>Hexapoda</taxon>
        <taxon>Insecta</taxon>
        <taxon>Pterygota</taxon>
        <taxon>Neoptera</taxon>
        <taxon>Endopterygota</taxon>
        <taxon>Coleoptera</taxon>
        <taxon>Polyphaga</taxon>
        <taxon>Scarabaeiformia</taxon>
        <taxon>Scarabaeidae</taxon>
        <taxon>Rutelinae</taxon>
        <taxon>Popillia</taxon>
    </lineage>
</organism>
<reference evidence="6 7" key="1">
    <citation type="journal article" date="2024" name="BMC Genomics">
        <title>De novo assembly and annotation of Popillia japonica's genome with initial clues to its potential as an invasive pest.</title>
        <authorList>
            <person name="Cucini C."/>
            <person name="Boschi S."/>
            <person name="Funari R."/>
            <person name="Cardaioli E."/>
            <person name="Iannotti N."/>
            <person name="Marturano G."/>
            <person name="Paoli F."/>
            <person name="Bruttini M."/>
            <person name="Carapelli A."/>
            <person name="Frati F."/>
            <person name="Nardi F."/>
        </authorList>
    </citation>
    <scope>NUCLEOTIDE SEQUENCE [LARGE SCALE GENOMIC DNA]</scope>
    <source>
        <strain evidence="6">DMR45628</strain>
    </source>
</reference>
<dbReference type="Gene3D" id="2.30.42.10">
    <property type="match status" value="1"/>
</dbReference>
<feature type="region of interest" description="Disordered" evidence="2">
    <location>
        <begin position="1758"/>
        <end position="1797"/>
    </location>
</feature>
<comment type="caution">
    <text evidence="6">The sequence shown here is derived from an EMBL/GenBank/DDBJ whole genome shotgun (WGS) entry which is preliminary data.</text>
</comment>
<dbReference type="PROSITE" id="PS50238">
    <property type="entry name" value="RHOGAP"/>
    <property type="match status" value="1"/>
</dbReference>
<evidence type="ECO:0000259" key="4">
    <source>
        <dbReference type="PROSITE" id="PS50106"/>
    </source>
</evidence>
<feature type="domain" description="Rho-GAP" evidence="5">
    <location>
        <begin position="1170"/>
        <end position="1339"/>
    </location>
</feature>
<dbReference type="SMART" id="SM00324">
    <property type="entry name" value="RhoGAP"/>
    <property type="match status" value="1"/>
</dbReference>
<feature type="compositionally biased region" description="Low complexity" evidence="2">
    <location>
        <begin position="347"/>
        <end position="368"/>
    </location>
</feature>
<dbReference type="InterPro" id="IPR036034">
    <property type="entry name" value="PDZ_sf"/>
</dbReference>
<feature type="region of interest" description="Disordered" evidence="2">
    <location>
        <begin position="1719"/>
        <end position="1743"/>
    </location>
</feature>
<feature type="compositionally biased region" description="Polar residues" evidence="2">
    <location>
        <begin position="1534"/>
        <end position="1556"/>
    </location>
</feature>
<dbReference type="SMART" id="SM00233">
    <property type="entry name" value="PH"/>
    <property type="match status" value="1"/>
</dbReference>
<feature type="region of interest" description="Disordered" evidence="2">
    <location>
        <begin position="1074"/>
        <end position="1142"/>
    </location>
</feature>
<dbReference type="Pfam" id="PF00169">
    <property type="entry name" value="PH"/>
    <property type="match status" value="1"/>
</dbReference>
<evidence type="ECO:0000259" key="5">
    <source>
        <dbReference type="PROSITE" id="PS50238"/>
    </source>
</evidence>
<dbReference type="SMART" id="SM00228">
    <property type="entry name" value="PDZ"/>
    <property type="match status" value="1"/>
</dbReference>
<feature type="compositionally biased region" description="Polar residues" evidence="2">
    <location>
        <begin position="1109"/>
        <end position="1120"/>
    </location>
</feature>
<feature type="compositionally biased region" description="Basic and acidic residues" evidence="2">
    <location>
        <begin position="1762"/>
        <end position="1775"/>
    </location>
</feature>
<dbReference type="PROSITE" id="PS50106">
    <property type="entry name" value="PDZ"/>
    <property type="match status" value="1"/>
</dbReference>
<dbReference type="InterPro" id="IPR041489">
    <property type="entry name" value="PDZ_6"/>
</dbReference>
<feature type="region of interest" description="Disordered" evidence="2">
    <location>
        <begin position="260"/>
        <end position="283"/>
    </location>
</feature>
<evidence type="ECO:0000256" key="2">
    <source>
        <dbReference type="SAM" id="MobiDB-lite"/>
    </source>
</evidence>
<name>A0AAW1K3Y4_POPJA</name>
<feature type="compositionally biased region" description="Polar residues" evidence="2">
    <location>
        <begin position="8"/>
        <end position="31"/>
    </location>
</feature>
<dbReference type="Gene3D" id="1.10.555.10">
    <property type="entry name" value="Rho GTPase activation protein"/>
    <property type="match status" value="1"/>
</dbReference>
<feature type="region of interest" description="Disordered" evidence="2">
    <location>
        <begin position="300"/>
        <end position="329"/>
    </location>
</feature>
<dbReference type="GO" id="GO:0007165">
    <property type="term" value="P:signal transduction"/>
    <property type="evidence" value="ECO:0007669"/>
    <property type="project" value="InterPro"/>
</dbReference>
<feature type="region of interest" description="Disordered" evidence="2">
    <location>
        <begin position="581"/>
        <end position="628"/>
    </location>
</feature>
<feature type="compositionally biased region" description="Polar residues" evidence="2">
    <location>
        <begin position="615"/>
        <end position="627"/>
    </location>
</feature>
<feature type="region of interest" description="Disordered" evidence="2">
    <location>
        <begin position="793"/>
        <end position="812"/>
    </location>
</feature>
<feature type="compositionally biased region" description="Low complexity" evidence="2">
    <location>
        <begin position="908"/>
        <end position="924"/>
    </location>
</feature>
<dbReference type="SUPFAM" id="SSF50729">
    <property type="entry name" value="PH domain-like"/>
    <property type="match status" value="1"/>
</dbReference>
<feature type="compositionally biased region" description="Basic and acidic residues" evidence="2">
    <location>
        <begin position="925"/>
        <end position="944"/>
    </location>
</feature>
<sequence length="1992" mass="222552">MAEDGELSANQYNQTHQDTFQRTQEAQSEQRFQGRAGIVNVPRGSRGPRSLYIARRDDSFGFTLRHFIVYPPDSSEFSGRNAPTGVQLQPMETIFVKQVVEGGPAEQAGLKTGDRLVAVNGVPVTDKPYSEVIQFIQRSPDYLHLLVISKEEDILQKYYTEFAYNPATNQQPKQQQHPENTSTFPRKGSEIQADAISWRSLQNQNYHSLDYGKLKSKNPKEQHSADNILNSREYLRNQRSLDVVQSPYRQAPGVYLHEAYQRPRAQPQVPSNKKMGRRASEGSTFADRDIYNNCVVNQSNEMVVGDNPDKMQKNQYASEPMPHPHHPSLALAGCRLSLDAGRRDSASSLTSSLADGSKDSLSSFDSSSTVTGQDLDNPVMSRIIKSFQQKEQFLNANSNVPEQQSIQREFYGRPRKLEKQVWPPPEARQDSPSRAAAKPTHHNFQRVKNDIDSERDYVLASGGAGGNTPPQQKIAASPKDWHHMSAYKVPEAAEAPSDLENSQQINGAAVDVEVDDKRSAPPSLQIVSTRAKQFESGRSLPDDDPIIRDRMSYHRSELARISAKKVVPNVTVRAREFETRNIEPKRDTSTSSTNSGVVLRKTHRDSRSLDSSDSTNVGSTGSINSLSDHYFPRLSGNITVPIGSKYLHVPPPKDYHESEDITNVVDNLPTRIRIRSNSADSWMGSKHEDNESFGNSIDVITKEEDRSLQEAMDVSPTPANRNVGNLSPLIPESVEQMNLATPPPVLVAPTLTQKSPVRPTLPESVEQMNLATPPPVLVAPTLTQKSPVRPTQLDLAGAPKRPARHLRPPSDNLDTLQLPRSLSPVTALEDRPIVVRRNKNNTNIVDEERAMRRESYLKATEVGRMHLDSDFSDGDASPQVLRSAHRRWRPPLFPGDIQQLRKLFEDAASSLGSSGSGASSSSVSLEKEKRPGSPTEREKQSVVKEGHLHCKITDIDGKRAADRSWKPIWVVLKGPRLHLYKDKHHQSPVGTASDVVEQSLSSGIDMRTSCVRIAEDYTKRKHVLRVSSILPCRTELLLQAENPAVLADWVKVLQEQVAANTDVEAKMDQLGVSKQQAVPQTSPASTSYQIQGSSRLSPQPPKSKLPNLRNRSPTGTSPVSKTRKPTQIPEAATSPKSKTWSGRLANKFRKRQGASSPTSPTSTEGLTFGIPLKQCLPSAENQCVPRIVEVCTKIVEDNGLETIGIYRVPGNNAAVTALTEEANRCYGELMPDSLLTATLYPQFIEADKIDNPVSRLEHIKKLIKSLPIHHYHTLKHLILHLKTVVEFREFNKMEAKNLAIVFGPTIVRAAEENMETMVNDMTHQCKIVESLLSYADWFFNDKNVDQLKIAVPAASNEQQESENINTTLLLDNISKVEAFKEQKDKKELFTSLIMAAQRKVKKKTTKSAPGSQDSKDEALTPNGIKDFPGQSYDETDLKENAAEKATQVPTTVTELDQSNKLWFNYKTDKEAVEQRIKNFIQETEANLNTTRKPQINANLERRGTGTMCSSASNVNQSTQLSLAGHGPNERVITKTHSASNVFSRTTSSENRNSYNSADGYRGASQHPANFNNAYSNNYNSYRNSSDNYNDRRIRQLDNSSDFQVYKSSFSDVSTTSSSDYQRPSGKVIAYGLRKGNSAENINTSSVDLNSNTNLKKIKFENETDISQRTSSLDSLHKIDDSNDENDLVKTMTKLYDEKSKELSSPLLLEIDLPFADESPEKHVKDRPHLNKENIPGSPKLYRNPSLHKNQQIVAKLSAFPTKESKAKIDKEKDEDSTMTGDETTPDNERNLSNQDISVTSNTKKININVTLSPANIKLKRSESLNKPERTSSPLTIKLKRSESLNKTGDKLKRSDSLTKTEKTESNISKRRELTTGRRTNKEFTKLKRKNGMPERSIKRRHTVGGTKDPDKVTWWDNRNQVDDSNVTENATEKTLRTSSPDLSTSRRERLLLQVNLITSQDMVATLRQHLIGSRPQSFPEATVYKLPLESHV</sequence>
<dbReference type="PANTHER" id="PTHR23175">
    <property type="entry name" value="PDZ DOMAIN-CONTAINING PROTEIN"/>
    <property type="match status" value="1"/>
</dbReference>
<feature type="compositionally biased region" description="Polar residues" evidence="2">
    <location>
        <begin position="1074"/>
        <end position="1097"/>
    </location>
</feature>
<feature type="region of interest" description="Disordered" evidence="2">
    <location>
        <begin position="1"/>
        <end position="32"/>
    </location>
</feature>
<dbReference type="InterPro" id="IPR008936">
    <property type="entry name" value="Rho_GTPase_activation_prot"/>
</dbReference>
<feature type="region of interest" description="Disordered" evidence="2">
    <location>
        <begin position="1400"/>
        <end position="1432"/>
    </location>
</feature>
<dbReference type="InterPro" id="IPR011993">
    <property type="entry name" value="PH-like_dom_sf"/>
</dbReference>